<dbReference type="PANTHER" id="PTHR11986:SF79">
    <property type="entry name" value="ACETYLORNITHINE AMINOTRANSFERASE, MITOCHONDRIAL"/>
    <property type="match status" value="1"/>
</dbReference>
<dbReference type="InterPro" id="IPR015422">
    <property type="entry name" value="PyrdxlP-dep_Trfase_small"/>
</dbReference>
<sequence length="416" mass="44743">MIERDVPGTASAALVDRDAAVFFHQDGSSPCLAALRHVSGSWIEDMDGRRYLDLHGNTAHHIGHAHPELVAALKAQLDELTFSPRRYANEPATELAELLTAQWPDGRAKVLFTTGGSDAIELAMKLARVVTGRSATVSLEGCYHGHGLGAFGLSRAEPDRRLGSFLPDRVHVRSYWKYGAAAMIEDIERALRETPGGVAAIIAEPIRSNCHVPSLELWPEVRRLCDAAGTLLIFDEIPSGLGKTGLFFAFEHFGARPDMVVLGKALGGGILPIAAVLADARFDIAPELALGHYTHEKNPLTTRAALTGLRIILRDQLPARAARLEQVVRERVAELARSMPAIRSVRGKGLLLAIELDQQALAGVTEATLLQALLDHGISTTTKGRDALGFSPPMTISDDELVTALNSIAIAVRSVV</sequence>
<evidence type="ECO:0000256" key="5">
    <source>
        <dbReference type="RuleBase" id="RU003560"/>
    </source>
</evidence>
<evidence type="ECO:0000313" key="6">
    <source>
        <dbReference type="EMBL" id="UXN67975.1"/>
    </source>
</evidence>
<dbReference type="PANTHER" id="PTHR11986">
    <property type="entry name" value="AMINOTRANSFERASE CLASS III"/>
    <property type="match status" value="1"/>
</dbReference>
<evidence type="ECO:0000256" key="4">
    <source>
        <dbReference type="ARBA" id="ARBA00022898"/>
    </source>
</evidence>
<evidence type="ECO:0000256" key="1">
    <source>
        <dbReference type="ARBA" id="ARBA00001933"/>
    </source>
</evidence>
<keyword evidence="3" id="KW-0808">Transferase</keyword>
<protein>
    <submittedName>
        <fullName evidence="6">Aminotransferase class III-fold pyridoxal phosphate-dependent enzyme</fullName>
    </submittedName>
</protein>
<comment type="similarity">
    <text evidence="5">Belongs to the class-III pyridoxal-phosphate-dependent aminotransferase family.</text>
</comment>
<dbReference type="Proteomes" id="UP001061862">
    <property type="component" value="Plasmid p_unnamed1"/>
</dbReference>
<evidence type="ECO:0000256" key="2">
    <source>
        <dbReference type="ARBA" id="ARBA00022576"/>
    </source>
</evidence>
<dbReference type="InterPro" id="IPR050103">
    <property type="entry name" value="Class-III_PLP-dep_AT"/>
</dbReference>
<dbReference type="GO" id="GO:0008483">
    <property type="term" value="F:transaminase activity"/>
    <property type="evidence" value="ECO:0007669"/>
    <property type="project" value="UniProtKB-KW"/>
</dbReference>
<dbReference type="Gene3D" id="3.90.1150.10">
    <property type="entry name" value="Aspartate Aminotransferase, domain 1"/>
    <property type="match status" value="1"/>
</dbReference>
<evidence type="ECO:0000256" key="3">
    <source>
        <dbReference type="ARBA" id="ARBA00022679"/>
    </source>
</evidence>
<dbReference type="InterPro" id="IPR015421">
    <property type="entry name" value="PyrdxlP-dep_Trfase_major"/>
</dbReference>
<keyword evidence="7" id="KW-1185">Reference proteome</keyword>
<dbReference type="Pfam" id="PF00202">
    <property type="entry name" value="Aminotran_3"/>
    <property type="match status" value="1"/>
</dbReference>
<reference evidence="6 7" key="1">
    <citation type="submission" date="2022-09" db="EMBL/GenBank/DDBJ databases">
        <title>Interaction between co-microsymbionts with complementary sets of symbiotic genes in legume-rhizobium systems.</title>
        <authorList>
            <person name="Safronova V."/>
            <person name="Sazanova A."/>
            <person name="Afonin A."/>
            <person name="Chirak E."/>
        </authorList>
    </citation>
    <scope>NUCLEOTIDE SEQUENCE [LARGE SCALE GENOMIC DNA]</scope>
    <source>
        <strain evidence="6 7">A18/4-1</strain>
        <plasmid evidence="6 7">p_unnamed1</plasmid>
    </source>
</reference>
<dbReference type="Gene3D" id="3.40.640.10">
    <property type="entry name" value="Type I PLP-dependent aspartate aminotransferase-like (Major domain)"/>
    <property type="match status" value="1"/>
</dbReference>
<dbReference type="InterPro" id="IPR005814">
    <property type="entry name" value="Aminotrans_3"/>
</dbReference>
<keyword evidence="6" id="KW-0614">Plasmid</keyword>
<dbReference type="InterPro" id="IPR015424">
    <property type="entry name" value="PyrdxlP-dep_Trfase"/>
</dbReference>
<keyword evidence="2 6" id="KW-0032">Aminotransferase</keyword>
<accession>A0ABY6C785</accession>
<dbReference type="RefSeq" id="WP_262165554.1">
    <property type="nucleotide sequence ID" value="NZ_CP104964.1"/>
</dbReference>
<organism evidence="6 7">
    <name type="scientific">Devosia neptuniae</name>
    <dbReference type="NCBI Taxonomy" id="191302"/>
    <lineage>
        <taxon>Bacteria</taxon>
        <taxon>Pseudomonadati</taxon>
        <taxon>Pseudomonadota</taxon>
        <taxon>Alphaproteobacteria</taxon>
        <taxon>Hyphomicrobiales</taxon>
        <taxon>Devosiaceae</taxon>
        <taxon>Devosia</taxon>
    </lineage>
</organism>
<comment type="cofactor">
    <cofactor evidence="1">
        <name>pyridoxal 5'-phosphate</name>
        <dbReference type="ChEBI" id="CHEBI:597326"/>
    </cofactor>
</comment>
<dbReference type="SUPFAM" id="SSF53383">
    <property type="entry name" value="PLP-dependent transferases"/>
    <property type="match status" value="1"/>
</dbReference>
<dbReference type="CDD" id="cd00610">
    <property type="entry name" value="OAT_like"/>
    <property type="match status" value="1"/>
</dbReference>
<geneLocation type="plasmid" evidence="6 7">
    <name>p_unnamed1</name>
</geneLocation>
<evidence type="ECO:0000313" key="7">
    <source>
        <dbReference type="Proteomes" id="UP001061862"/>
    </source>
</evidence>
<gene>
    <name evidence="6" type="ORF">N8A98_00165</name>
</gene>
<keyword evidence="4 5" id="KW-0663">Pyridoxal phosphate</keyword>
<dbReference type="EMBL" id="CP104964">
    <property type="protein sequence ID" value="UXN67975.1"/>
    <property type="molecule type" value="Genomic_DNA"/>
</dbReference>
<name>A0ABY6C785_9HYPH</name>
<proteinExistence type="inferred from homology"/>
<dbReference type="PIRSF" id="PIRSF000521">
    <property type="entry name" value="Transaminase_4ab_Lys_Orn"/>
    <property type="match status" value="1"/>
</dbReference>